<comment type="similarity">
    <text evidence="1">Belongs to the PheA/TfdB FAD monooxygenase family.</text>
</comment>
<keyword evidence="2" id="KW-0285">Flavoprotein</keyword>
<dbReference type="Gene3D" id="3.50.50.60">
    <property type="entry name" value="FAD/NAD(P)-binding domain"/>
    <property type="match status" value="1"/>
</dbReference>
<feature type="domain" description="Phenol hydroxylase-like C-terminal dimerisation" evidence="6">
    <location>
        <begin position="525"/>
        <end position="731"/>
    </location>
</feature>
<dbReference type="EMBL" id="HG793139">
    <property type="protein sequence ID" value="CRL21938.1"/>
    <property type="molecule type" value="Genomic_DNA"/>
</dbReference>
<dbReference type="Proteomes" id="UP000053732">
    <property type="component" value="Unassembled WGS sequence"/>
</dbReference>
<dbReference type="Gene3D" id="3.40.30.20">
    <property type="match status" value="1"/>
</dbReference>
<proteinExistence type="inferred from homology"/>
<evidence type="ECO:0000313" key="7">
    <source>
        <dbReference type="EMBL" id="CRL21938.1"/>
    </source>
</evidence>
<gene>
    <name evidence="7" type="ORF">PCAMFM013_S006g000478</name>
</gene>
<evidence type="ECO:0000256" key="3">
    <source>
        <dbReference type="ARBA" id="ARBA00022827"/>
    </source>
</evidence>
<evidence type="ECO:0000259" key="5">
    <source>
        <dbReference type="Pfam" id="PF01494"/>
    </source>
</evidence>
<keyword evidence="4" id="KW-0560">Oxidoreductase</keyword>
<name>A0A0G4P6I0_PENC3</name>
<evidence type="ECO:0000256" key="2">
    <source>
        <dbReference type="ARBA" id="ARBA00022630"/>
    </source>
</evidence>
<dbReference type="InterPro" id="IPR050641">
    <property type="entry name" value="RIFMO-like"/>
</dbReference>
<dbReference type="InterPro" id="IPR036188">
    <property type="entry name" value="FAD/NAD-bd_sf"/>
</dbReference>
<sequence>MNEQHEYSHIKRLDSGATSVLKVDSGKVTLNIREIEDVPGDTPSPDELSIISPLPGSIGQPASGVEVVHQVECYDVVIVGAGPAGLFLASLLARYGFTEKTSLLCIDPRLHVRSAGHADGLHARSLEMFKVLGLYEELMKVSTEVGERARWAEVPSSCQEPESLPATTSDNSRMKRVMRQKLAIAPNARMKQLISIPQGQIERILEEDLKRNAPEALCRGPHVIESCIDETVPSHPVLIIIRDDSGTQTTSRKIRCKYLVGADGAHSTVRKNFYIVMEGDSTDHLWGVIDFVADTDFPDIRRLTTVQNNSGMAMIIPRERNADGEWLTRFYVDMNDIELESQQSSDMMYGIGHPDAKSINQNRKSSIKDDCIYQRLAEIFAPFQMTLKKGTETDWSTAYAIGQRVASDFAKADSNGVPRVFLVGDACHTHSPKLGQGMNISMADSFNLAWKLTHAVFGTAADSTSLLQSYVSERRLIAQQLVELDRRWYSMQWADSERKKQPGYQEECTKLYQEISGFTSGCGIEYAESVVVVKPAQTSADNTSNFIFGTVENDGGLHPNSGMIKPGKRLLNIRMLRLADGCQWDIHDSLAPDAGSFKAVILCGRDILSPASDSAKAIQIILERVVPKFSIALLKTSVVTPEMVHAPTGPSERLFAISEYDLWGLLPSCTKRDAEMTTYALSDTGYNTYGIDPNVGAVAVVRPDGIVGTVIPLDPRVIEAQLKEFLEAILVAK</sequence>
<dbReference type="PANTHER" id="PTHR43004:SF15">
    <property type="entry name" value="MONOOXYGENASE, PUTATIVE (AFU_ORTHOLOGUE AFUA_6G03030)-RELATED"/>
    <property type="match status" value="1"/>
</dbReference>
<evidence type="ECO:0000259" key="6">
    <source>
        <dbReference type="Pfam" id="PF07976"/>
    </source>
</evidence>
<dbReference type="SUPFAM" id="SSF54373">
    <property type="entry name" value="FAD-linked reductases, C-terminal domain"/>
    <property type="match status" value="1"/>
</dbReference>
<dbReference type="PRINTS" id="PR00420">
    <property type="entry name" value="RNGMNOXGNASE"/>
</dbReference>
<dbReference type="Gene3D" id="3.30.9.10">
    <property type="entry name" value="D-Amino Acid Oxidase, subunit A, domain 2"/>
    <property type="match status" value="1"/>
</dbReference>
<accession>A0A0G4P6I0</accession>
<protein>
    <submittedName>
        <fullName evidence="7">Aromatic-ring hydroxylase-like</fullName>
    </submittedName>
</protein>
<dbReference type="PANTHER" id="PTHR43004">
    <property type="entry name" value="TRK SYSTEM POTASSIUM UPTAKE PROTEIN"/>
    <property type="match status" value="1"/>
</dbReference>
<dbReference type="AlphaFoldDB" id="A0A0G4P6I0"/>
<dbReference type="InterPro" id="IPR038220">
    <property type="entry name" value="PHOX_C_sf"/>
</dbReference>
<dbReference type="GO" id="GO:0016709">
    <property type="term" value="F:oxidoreductase activity, acting on paired donors, with incorporation or reduction of molecular oxygen, NAD(P)H as one donor, and incorporation of one atom of oxygen"/>
    <property type="evidence" value="ECO:0007669"/>
    <property type="project" value="UniProtKB-ARBA"/>
</dbReference>
<dbReference type="Pfam" id="PF01494">
    <property type="entry name" value="FAD_binding_3"/>
    <property type="match status" value="1"/>
</dbReference>
<dbReference type="InterPro" id="IPR012941">
    <property type="entry name" value="Phe_hydrox_C_dim_dom"/>
</dbReference>
<dbReference type="GO" id="GO:0071949">
    <property type="term" value="F:FAD binding"/>
    <property type="evidence" value="ECO:0007669"/>
    <property type="project" value="InterPro"/>
</dbReference>
<dbReference type="InterPro" id="IPR036249">
    <property type="entry name" value="Thioredoxin-like_sf"/>
</dbReference>
<feature type="domain" description="FAD-binding" evidence="5">
    <location>
        <begin position="74"/>
        <end position="483"/>
    </location>
</feature>
<evidence type="ECO:0000256" key="4">
    <source>
        <dbReference type="ARBA" id="ARBA00023002"/>
    </source>
</evidence>
<dbReference type="SUPFAM" id="SSF52833">
    <property type="entry name" value="Thioredoxin-like"/>
    <property type="match status" value="1"/>
</dbReference>
<evidence type="ECO:0000256" key="1">
    <source>
        <dbReference type="ARBA" id="ARBA00007801"/>
    </source>
</evidence>
<dbReference type="STRING" id="1429867.A0A0G4P6I0"/>
<organism evidence="7 8">
    <name type="scientific">Penicillium camemberti (strain FM 013)</name>
    <dbReference type="NCBI Taxonomy" id="1429867"/>
    <lineage>
        <taxon>Eukaryota</taxon>
        <taxon>Fungi</taxon>
        <taxon>Dikarya</taxon>
        <taxon>Ascomycota</taxon>
        <taxon>Pezizomycotina</taxon>
        <taxon>Eurotiomycetes</taxon>
        <taxon>Eurotiomycetidae</taxon>
        <taxon>Eurotiales</taxon>
        <taxon>Aspergillaceae</taxon>
        <taxon>Penicillium</taxon>
    </lineage>
</organism>
<keyword evidence="3" id="KW-0274">FAD</keyword>
<dbReference type="Pfam" id="PF07976">
    <property type="entry name" value="Phe_hydrox_dim"/>
    <property type="match status" value="1"/>
</dbReference>
<dbReference type="InterPro" id="IPR002938">
    <property type="entry name" value="FAD-bd"/>
</dbReference>
<keyword evidence="8" id="KW-1185">Reference proteome</keyword>
<dbReference type="SUPFAM" id="SSF51905">
    <property type="entry name" value="FAD/NAD(P)-binding domain"/>
    <property type="match status" value="1"/>
</dbReference>
<evidence type="ECO:0000313" key="8">
    <source>
        <dbReference type="Proteomes" id="UP000053732"/>
    </source>
</evidence>
<reference evidence="7 8" key="1">
    <citation type="journal article" date="2014" name="Nat. Commun.">
        <title>Multiple recent horizontal transfers of a large genomic region in cheese making fungi.</title>
        <authorList>
            <person name="Cheeseman K."/>
            <person name="Ropars J."/>
            <person name="Renault P."/>
            <person name="Dupont J."/>
            <person name="Gouzy J."/>
            <person name="Branca A."/>
            <person name="Abraham A.L."/>
            <person name="Ceppi M."/>
            <person name="Conseiller E."/>
            <person name="Debuchy R."/>
            <person name="Malagnac F."/>
            <person name="Goarin A."/>
            <person name="Silar P."/>
            <person name="Lacoste S."/>
            <person name="Sallet E."/>
            <person name="Bensimon A."/>
            <person name="Giraud T."/>
            <person name="Brygoo Y."/>
        </authorList>
    </citation>
    <scope>NUCLEOTIDE SEQUENCE [LARGE SCALE GENOMIC DNA]</scope>
    <source>
        <strain evidence="8">FM 013</strain>
    </source>
</reference>